<dbReference type="EC" id="4.2.2.2" evidence="3 8"/>
<keyword evidence="11" id="KW-1185">Reference proteome</keyword>
<evidence type="ECO:0000256" key="1">
    <source>
        <dbReference type="ARBA" id="ARBA00000695"/>
    </source>
</evidence>
<dbReference type="SMART" id="SM00656">
    <property type="entry name" value="Amb_all"/>
    <property type="match status" value="1"/>
</dbReference>
<dbReference type="InterPro" id="IPR018082">
    <property type="entry name" value="AmbAllergen"/>
</dbReference>
<dbReference type="PANTHER" id="PTHR31683">
    <property type="entry name" value="PECTATE LYASE 18-RELATED"/>
    <property type="match status" value="1"/>
</dbReference>
<dbReference type="EMBL" id="CAMAPE010000019">
    <property type="protein sequence ID" value="CAH9087754.1"/>
    <property type="molecule type" value="Genomic_DNA"/>
</dbReference>
<feature type="non-terminal residue" evidence="10">
    <location>
        <position position="272"/>
    </location>
</feature>
<keyword evidence="7 8" id="KW-0456">Lyase</keyword>
<evidence type="ECO:0000313" key="11">
    <source>
        <dbReference type="Proteomes" id="UP001152484"/>
    </source>
</evidence>
<dbReference type="GO" id="GO:0046872">
    <property type="term" value="F:metal ion binding"/>
    <property type="evidence" value="ECO:0007669"/>
    <property type="project" value="UniProtKB-KW"/>
</dbReference>
<dbReference type="InterPro" id="IPR045032">
    <property type="entry name" value="PEL"/>
</dbReference>
<protein>
    <recommendedName>
        <fullName evidence="3 8">Pectate lyase</fullName>
        <ecNumber evidence="3 8">4.2.2.2</ecNumber>
    </recommendedName>
</protein>
<organism evidence="10 11">
    <name type="scientific">Cuscuta europaea</name>
    <name type="common">European dodder</name>
    <dbReference type="NCBI Taxonomy" id="41803"/>
    <lineage>
        <taxon>Eukaryota</taxon>
        <taxon>Viridiplantae</taxon>
        <taxon>Streptophyta</taxon>
        <taxon>Embryophyta</taxon>
        <taxon>Tracheophyta</taxon>
        <taxon>Spermatophyta</taxon>
        <taxon>Magnoliopsida</taxon>
        <taxon>eudicotyledons</taxon>
        <taxon>Gunneridae</taxon>
        <taxon>Pentapetalae</taxon>
        <taxon>asterids</taxon>
        <taxon>lamiids</taxon>
        <taxon>Solanales</taxon>
        <taxon>Convolvulaceae</taxon>
        <taxon>Cuscuteae</taxon>
        <taxon>Cuscuta</taxon>
        <taxon>Cuscuta subgen. Cuscuta</taxon>
    </lineage>
</organism>
<dbReference type="AlphaFoldDB" id="A0A9P0Z621"/>
<dbReference type="SUPFAM" id="SSF51126">
    <property type="entry name" value="Pectin lyase-like"/>
    <property type="match status" value="1"/>
</dbReference>
<comment type="pathway">
    <text evidence="2 8">Glycan metabolism; pectin degradation; 2-dehydro-3-deoxy-D-gluconate from pectin: step 2/5.</text>
</comment>
<accession>A0A9P0Z621</accession>
<keyword evidence="5" id="KW-0732">Signal</keyword>
<feature type="domain" description="Pectate lyase" evidence="9">
    <location>
        <begin position="118"/>
        <end position="272"/>
    </location>
</feature>
<comment type="catalytic activity">
    <reaction evidence="1 8">
        <text>Eliminative cleavage of (1-&gt;4)-alpha-D-galacturonan to give oligosaccharides with 4-deoxy-alpha-D-galact-4-enuronosyl groups at their non-reducing ends.</text>
        <dbReference type="EC" id="4.2.2.2"/>
    </reaction>
</comment>
<comment type="cofactor">
    <cofactor evidence="8">
        <name>Ca(2+)</name>
        <dbReference type="ChEBI" id="CHEBI:29108"/>
    </cofactor>
    <text evidence="8">Binds 1 Ca(2+) ion. Required for its activity.</text>
</comment>
<sequence>MATLRKHAVDDPHAVISNVVDRIGESIERRRKLGSSGSFVLTGNPIDDCWRRDPNWENNRQTLADCGVGFGKDAMGGKGGRLYVVTDASDDDLVNPRNGTLRHAVTRAEPLWIIFQEDMTIRLQQELIMASVKTIDARGVKVHITGKGCITVQYVSNVIIHGLSMDGCTSGTGGMIRSSEGHYGWRTKSDGDAINIFGSSHVWIDHNTLSNCADGLVDALMGSTAITISNNHFSKHNEVMMLGAHDLDNMDRSMQVTIAFNHFGEGLQQRMP</sequence>
<dbReference type="InterPro" id="IPR011050">
    <property type="entry name" value="Pectin_lyase_fold/virulence"/>
</dbReference>
<reference evidence="10" key="1">
    <citation type="submission" date="2022-07" db="EMBL/GenBank/DDBJ databases">
        <authorList>
            <person name="Macas J."/>
            <person name="Novak P."/>
            <person name="Neumann P."/>
        </authorList>
    </citation>
    <scope>NUCLEOTIDE SEQUENCE</scope>
</reference>
<dbReference type="GO" id="GO:0030570">
    <property type="term" value="F:pectate lyase activity"/>
    <property type="evidence" value="ECO:0007669"/>
    <property type="project" value="UniProtKB-EC"/>
</dbReference>
<evidence type="ECO:0000256" key="4">
    <source>
        <dbReference type="ARBA" id="ARBA00022723"/>
    </source>
</evidence>
<evidence type="ECO:0000313" key="10">
    <source>
        <dbReference type="EMBL" id="CAH9087752.1"/>
    </source>
</evidence>
<evidence type="ECO:0000256" key="8">
    <source>
        <dbReference type="RuleBase" id="RU361123"/>
    </source>
</evidence>
<keyword evidence="4 8" id="KW-0479">Metal-binding</keyword>
<comment type="similarity">
    <text evidence="8">Belongs to the polysaccharide lyase 1 family.</text>
</comment>
<evidence type="ECO:0000256" key="3">
    <source>
        <dbReference type="ARBA" id="ARBA00012272"/>
    </source>
</evidence>
<comment type="caution">
    <text evidence="10">The sequence shown here is derived from an EMBL/GenBank/DDBJ whole genome shotgun (WGS) entry which is preliminary data.</text>
</comment>
<proteinExistence type="inferred from homology"/>
<evidence type="ECO:0000256" key="7">
    <source>
        <dbReference type="ARBA" id="ARBA00023239"/>
    </source>
</evidence>
<dbReference type="Proteomes" id="UP001152484">
    <property type="component" value="Unassembled WGS sequence"/>
</dbReference>
<evidence type="ECO:0000256" key="6">
    <source>
        <dbReference type="ARBA" id="ARBA00022837"/>
    </source>
</evidence>
<keyword evidence="6 8" id="KW-0106">Calcium</keyword>
<dbReference type="InterPro" id="IPR012334">
    <property type="entry name" value="Pectin_lyas_fold"/>
</dbReference>
<dbReference type="InterPro" id="IPR002022">
    <property type="entry name" value="Pec_lyase"/>
</dbReference>
<dbReference type="OrthoDB" id="1932461at2759"/>
<evidence type="ECO:0000256" key="2">
    <source>
        <dbReference type="ARBA" id="ARBA00005220"/>
    </source>
</evidence>
<dbReference type="EMBL" id="CAMAPE010000019">
    <property type="protein sequence ID" value="CAH9087752.1"/>
    <property type="molecule type" value="Genomic_DNA"/>
</dbReference>
<dbReference type="PRINTS" id="PR00807">
    <property type="entry name" value="AMBALLERGEN"/>
</dbReference>
<gene>
    <name evidence="10" type="ORF">CEURO_LOCUS10226</name>
</gene>
<dbReference type="Pfam" id="PF00544">
    <property type="entry name" value="Pectate_lyase_4"/>
    <property type="match status" value="1"/>
</dbReference>
<dbReference type="Gene3D" id="2.160.20.10">
    <property type="entry name" value="Single-stranded right-handed beta-helix, Pectin lyase-like"/>
    <property type="match status" value="1"/>
</dbReference>
<evidence type="ECO:0000259" key="9">
    <source>
        <dbReference type="SMART" id="SM00656"/>
    </source>
</evidence>
<evidence type="ECO:0000256" key="5">
    <source>
        <dbReference type="ARBA" id="ARBA00022729"/>
    </source>
</evidence>
<name>A0A9P0Z621_CUSEU</name>
<dbReference type="PANTHER" id="PTHR31683:SF130">
    <property type="entry name" value="PECTATE LYASE 1-RELATED"/>
    <property type="match status" value="1"/>
</dbReference>